<protein>
    <submittedName>
        <fullName evidence="1">Uncharacterized protein</fullName>
    </submittedName>
</protein>
<sequence length="89" mass="10132">MMDSFFVIYLEIFYGEKRPIFSNIYRRIDTPTSKGASRLTPVAFLLPKATLVLTCKIAITLTKDHIGVESHAHQAKILKYPLNGNFVFL</sequence>
<reference evidence="1 2" key="1">
    <citation type="submission" date="2017-09" db="EMBL/GenBank/DDBJ databases">
        <title>Large-scale bioinformatics analysis of Bacillus genomes uncovers conserved roles of natural products in bacterial physiology.</title>
        <authorList>
            <consortium name="Agbiome Team Llc"/>
            <person name="Bleich R.M."/>
            <person name="Grubbs K.J."/>
            <person name="Santa Maria K.C."/>
            <person name="Allen S.E."/>
            <person name="Farag S."/>
            <person name="Shank E.A."/>
            <person name="Bowers A."/>
        </authorList>
    </citation>
    <scope>NUCLEOTIDE SEQUENCE [LARGE SCALE GENOMIC DNA]</scope>
    <source>
        <strain evidence="1 2">AFS061806</strain>
    </source>
</reference>
<comment type="caution">
    <text evidence="1">The sequence shown here is derived from an EMBL/GenBank/DDBJ whole genome shotgun (WGS) entry which is preliminary data.</text>
</comment>
<dbReference type="Proteomes" id="UP000224076">
    <property type="component" value="Unassembled WGS sequence"/>
</dbReference>
<evidence type="ECO:0000313" key="2">
    <source>
        <dbReference type="Proteomes" id="UP000224076"/>
    </source>
</evidence>
<accession>A0A2B0T8F6</accession>
<dbReference type="AlphaFoldDB" id="A0A2B0T8F6"/>
<gene>
    <name evidence="1" type="ORF">COK86_26020</name>
</gene>
<name>A0A2B0T8F6_BACCE</name>
<dbReference type="EMBL" id="NVDG01000053">
    <property type="protein sequence ID" value="PFU38295.1"/>
    <property type="molecule type" value="Genomic_DNA"/>
</dbReference>
<evidence type="ECO:0000313" key="1">
    <source>
        <dbReference type="EMBL" id="PFU38295.1"/>
    </source>
</evidence>
<proteinExistence type="predicted"/>
<organism evidence="1 2">
    <name type="scientific">Bacillus cereus</name>
    <dbReference type="NCBI Taxonomy" id="1396"/>
    <lineage>
        <taxon>Bacteria</taxon>
        <taxon>Bacillati</taxon>
        <taxon>Bacillota</taxon>
        <taxon>Bacilli</taxon>
        <taxon>Bacillales</taxon>
        <taxon>Bacillaceae</taxon>
        <taxon>Bacillus</taxon>
        <taxon>Bacillus cereus group</taxon>
    </lineage>
</organism>